<protein>
    <recommendedName>
        <fullName evidence="2">Transglycosylase SLT domain-containing protein</fullName>
    </recommendedName>
</protein>
<dbReference type="InterPro" id="IPR008258">
    <property type="entry name" value="Transglycosylase_SLT_dom_1"/>
</dbReference>
<reference evidence="3" key="2">
    <citation type="submission" date="2020-09" db="EMBL/GenBank/DDBJ databases">
        <authorList>
            <person name="Sun Q."/>
            <person name="Kim S."/>
        </authorList>
    </citation>
    <scope>NUCLEOTIDE SEQUENCE</scope>
    <source>
        <strain evidence="3">KCTC 32255</strain>
    </source>
</reference>
<keyword evidence="4" id="KW-1185">Reference proteome</keyword>
<name>A0A918UDL2_9SPHN</name>
<dbReference type="InterPro" id="IPR023346">
    <property type="entry name" value="Lysozyme-like_dom_sf"/>
</dbReference>
<sequence length="307" mass="31313">MSEGQNSIAARAASLRVAQTGRIADRRAQATGAIARAAQATGVDFQYLMAQARLESGFDPSARATTSSATGLYQFTEGTWLETLDRHGAAHGLDWAQGAIDGGRVADPAMRGRILALRGDPEASALMAAELAGDNAADLTATLGRTPDPTELYLAHFLGSAGAGQFLSALATDPGQSAAAVLPKAAAANRAIFFGSQGPRSVSEVMALMRARVSGAMDEGADAASWQAAGGNGLPDVAAMPGRAQVPLAREFAQWRAAMPGTSAIAPPTAPTLSMAETLRGTFGSGADTPGTANVRAAYARLARFGL</sequence>
<evidence type="ECO:0000313" key="4">
    <source>
        <dbReference type="Proteomes" id="UP000648075"/>
    </source>
</evidence>
<dbReference type="EMBL" id="BMZA01000001">
    <property type="protein sequence ID" value="GGY92662.1"/>
    <property type="molecule type" value="Genomic_DNA"/>
</dbReference>
<dbReference type="Proteomes" id="UP000648075">
    <property type="component" value="Unassembled WGS sequence"/>
</dbReference>
<gene>
    <name evidence="3" type="ORF">GCM10011614_04350</name>
</gene>
<dbReference type="Pfam" id="PF01464">
    <property type="entry name" value="SLT"/>
    <property type="match status" value="1"/>
</dbReference>
<reference evidence="3" key="1">
    <citation type="journal article" date="2014" name="Int. J. Syst. Evol. Microbiol.">
        <title>Complete genome sequence of Corynebacterium casei LMG S-19264T (=DSM 44701T), isolated from a smear-ripened cheese.</title>
        <authorList>
            <consortium name="US DOE Joint Genome Institute (JGI-PGF)"/>
            <person name="Walter F."/>
            <person name="Albersmeier A."/>
            <person name="Kalinowski J."/>
            <person name="Ruckert C."/>
        </authorList>
    </citation>
    <scope>NUCLEOTIDE SEQUENCE</scope>
    <source>
        <strain evidence="3">KCTC 32255</strain>
    </source>
</reference>
<accession>A0A918UDL2</accession>
<comment type="caution">
    <text evidence="3">The sequence shown here is derived from an EMBL/GenBank/DDBJ whole genome shotgun (WGS) entry which is preliminary data.</text>
</comment>
<evidence type="ECO:0000256" key="1">
    <source>
        <dbReference type="ARBA" id="ARBA00009387"/>
    </source>
</evidence>
<comment type="similarity">
    <text evidence="1">Belongs to the virb1 family.</text>
</comment>
<feature type="domain" description="Transglycosylase SLT" evidence="2">
    <location>
        <begin position="34"/>
        <end position="80"/>
    </location>
</feature>
<dbReference type="AlphaFoldDB" id="A0A918UDL2"/>
<evidence type="ECO:0000259" key="2">
    <source>
        <dbReference type="Pfam" id="PF01464"/>
    </source>
</evidence>
<dbReference type="RefSeq" id="WP_229813648.1">
    <property type="nucleotide sequence ID" value="NZ_BMZA01000001.1"/>
</dbReference>
<organism evidence="3 4">
    <name type="scientific">Novosphingobium colocasiae</name>
    <dbReference type="NCBI Taxonomy" id="1256513"/>
    <lineage>
        <taxon>Bacteria</taxon>
        <taxon>Pseudomonadati</taxon>
        <taxon>Pseudomonadota</taxon>
        <taxon>Alphaproteobacteria</taxon>
        <taxon>Sphingomonadales</taxon>
        <taxon>Sphingomonadaceae</taxon>
        <taxon>Novosphingobium</taxon>
    </lineage>
</organism>
<dbReference type="SUPFAM" id="SSF53955">
    <property type="entry name" value="Lysozyme-like"/>
    <property type="match status" value="1"/>
</dbReference>
<evidence type="ECO:0000313" key="3">
    <source>
        <dbReference type="EMBL" id="GGY92662.1"/>
    </source>
</evidence>
<dbReference type="Gene3D" id="1.10.530.10">
    <property type="match status" value="1"/>
</dbReference>
<proteinExistence type="inferred from homology"/>